<gene>
    <name evidence="1" type="ORF">A4U43_C05F20960</name>
</gene>
<dbReference type="GO" id="GO:0003723">
    <property type="term" value="F:RNA binding"/>
    <property type="evidence" value="ECO:0007669"/>
    <property type="project" value="InterPro"/>
</dbReference>
<keyword evidence="2" id="KW-1185">Reference proteome</keyword>
<dbReference type="Proteomes" id="UP000243459">
    <property type="component" value="Chromosome 5"/>
</dbReference>
<sequence>MFRFRALPNHGTVSCLLKTFSSSSFSFCLRLSLKVSLSSFPISSSALVHFYATNSLPDNVLKVFNEIRHRNEYSYAAANVGLAQNDRPIDAIRVFKINQNDRVPSTAYIVSGALCAAAHLATLQLTRVIHSHAIVTGTDYDIVAGTALIVVCGKSGVVIDAQKTFDWFIADSCLVTRTEMMGAYAPQGYVESARQHFDEIVFRKYFVPSECTFLVILTACSNAGQVDETTRLWLEI</sequence>
<organism evidence="1 2">
    <name type="scientific">Asparagus officinalis</name>
    <name type="common">Garden asparagus</name>
    <dbReference type="NCBI Taxonomy" id="4686"/>
    <lineage>
        <taxon>Eukaryota</taxon>
        <taxon>Viridiplantae</taxon>
        <taxon>Streptophyta</taxon>
        <taxon>Embryophyta</taxon>
        <taxon>Tracheophyta</taxon>
        <taxon>Spermatophyta</taxon>
        <taxon>Magnoliopsida</taxon>
        <taxon>Liliopsida</taxon>
        <taxon>Asparagales</taxon>
        <taxon>Asparagaceae</taxon>
        <taxon>Asparagoideae</taxon>
        <taxon>Asparagus</taxon>
    </lineage>
</organism>
<dbReference type="InterPro" id="IPR046960">
    <property type="entry name" value="PPR_At4g14850-like_plant"/>
</dbReference>
<dbReference type="Gramene" id="ONK69256">
    <property type="protein sequence ID" value="ONK69256"/>
    <property type="gene ID" value="A4U43_C05F20960"/>
</dbReference>
<name>A0A5P1ETG1_ASPOF</name>
<reference evidence="2" key="1">
    <citation type="journal article" date="2017" name="Nat. Commun.">
        <title>The asparagus genome sheds light on the origin and evolution of a young Y chromosome.</title>
        <authorList>
            <person name="Harkess A."/>
            <person name="Zhou J."/>
            <person name="Xu C."/>
            <person name="Bowers J.E."/>
            <person name="Van der Hulst R."/>
            <person name="Ayyampalayam S."/>
            <person name="Mercati F."/>
            <person name="Riccardi P."/>
            <person name="McKain M.R."/>
            <person name="Kakrana A."/>
            <person name="Tang H."/>
            <person name="Ray J."/>
            <person name="Groenendijk J."/>
            <person name="Arikit S."/>
            <person name="Mathioni S.M."/>
            <person name="Nakano M."/>
            <person name="Shan H."/>
            <person name="Telgmann-Rauber A."/>
            <person name="Kanno A."/>
            <person name="Yue Z."/>
            <person name="Chen H."/>
            <person name="Li W."/>
            <person name="Chen Y."/>
            <person name="Xu X."/>
            <person name="Zhang Y."/>
            <person name="Luo S."/>
            <person name="Chen H."/>
            <person name="Gao J."/>
            <person name="Mao Z."/>
            <person name="Pires J.C."/>
            <person name="Luo M."/>
            <person name="Kudrna D."/>
            <person name="Wing R.A."/>
            <person name="Meyers B.C."/>
            <person name="Yi K."/>
            <person name="Kong H."/>
            <person name="Lavrijsen P."/>
            <person name="Sunseri F."/>
            <person name="Falavigna A."/>
            <person name="Ye Y."/>
            <person name="Leebens-Mack J.H."/>
            <person name="Chen G."/>
        </authorList>
    </citation>
    <scope>NUCLEOTIDE SEQUENCE [LARGE SCALE GENOMIC DNA]</scope>
    <source>
        <strain evidence="2">cv. DH0086</strain>
    </source>
</reference>
<dbReference type="InterPro" id="IPR011990">
    <property type="entry name" value="TPR-like_helical_dom_sf"/>
</dbReference>
<dbReference type="PANTHER" id="PTHR24015:SF1814">
    <property type="entry name" value="OS11G0583200 PROTEIN"/>
    <property type="match status" value="1"/>
</dbReference>
<dbReference type="Gene3D" id="1.25.40.10">
    <property type="entry name" value="Tetratricopeptide repeat domain"/>
    <property type="match status" value="1"/>
</dbReference>
<evidence type="ECO:0000313" key="1">
    <source>
        <dbReference type="EMBL" id="ONK69256.1"/>
    </source>
</evidence>
<dbReference type="OrthoDB" id="730395at2759"/>
<evidence type="ECO:0000313" key="2">
    <source>
        <dbReference type="Proteomes" id="UP000243459"/>
    </source>
</evidence>
<dbReference type="PANTHER" id="PTHR24015">
    <property type="entry name" value="OS07G0578800 PROTEIN-RELATED"/>
    <property type="match status" value="1"/>
</dbReference>
<dbReference type="AlphaFoldDB" id="A0A5P1ETG1"/>
<dbReference type="GO" id="GO:0009451">
    <property type="term" value="P:RNA modification"/>
    <property type="evidence" value="ECO:0007669"/>
    <property type="project" value="InterPro"/>
</dbReference>
<proteinExistence type="predicted"/>
<accession>A0A5P1ETG1</accession>
<protein>
    <submittedName>
        <fullName evidence="1">Uncharacterized protein</fullName>
    </submittedName>
</protein>
<dbReference type="EMBL" id="CM007385">
    <property type="protein sequence ID" value="ONK69256.1"/>
    <property type="molecule type" value="Genomic_DNA"/>
</dbReference>